<name>A0A7S1BVP8_9STRA</name>
<dbReference type="AlphaFoldDB" id="A0A7S1BVP8"/>
<organism evidence="3">
    <name type="scientific">Corethron hystrix</name>
    <dbReference type="NCBI Taxonomy" id="216773"/>
    <lineage>
        <taxon>Eukaryota</taxon>
        <taxon>Sar</taxon>
        <taxon>Stramenopiles</taxon>
        <taxon>Ochrophyta</taxon>
        <taxon>Bacillariophyta</taxon>
        <taxon>Coscinodiscophyceae</taxon>
        <taxon>Corethrophycidae</taxon>
        <taxon>Corethrales</taxon>
        <taxon>Corethraceae</taxon>
        <taxon>Corethron</taxon>
    </lineage>
</organism>
<feature type="chain" id="PRO_5031111769" description="DUF1995 domain-containing protein" evidence="1">
    <location>
        <begin position="19"/>
        <end position="314"/>
    </location>
</feature>
<feature type="signal peptide" evidence="1">
    <location>
        <begin position="1"/>
        <end position="18"/>
    </location>
</feature>
<feature type="domain" description="DUF1995" evidence="2">
    <location>
        <begin position="74"/>
        <end position="271"/>
    </location>
</feature>
<evidence type="ECO:0000256" key="1">
    <source>
        <dbReference type="SAM" id="SignalP"/>
    </source>
</evidence>
<gene>
    <name evidence="3" type="ORF">CHYS00102_LOCUS26593</name>
</gene>
<keyword evidence="1" id="KW-0732">Signal</keyword>
<dbReference type="EMBL" id="HBFR01036498">
    <property type="protein sequence ID" value="CAD8899377.1"/>
    <property type="molecule type" value="Transcribed_RNA"/>
</dbReference>
<sequence length="314" mass="33995">MIMLRNVSLFLLLVRSSCFSTTTNVIPTPRRKTKRTRRIQNRRLEPSLPPSSPLFGFFNFGGLSSSSASTAKIPSSTNDRDKQAIQSIQSALANPRDPSLPLVECEFPALAALNKLGDGSLRSTLEAEDANVAFVKKLVTGLAPAPFLGPKITIIVSSSASSSLLNNMKTQVKSATVFSLKDGMPDVSVGKDNVYVCLTPSSRNDFQVAKSLAESSTPAIIVNAFAKDQKSVPEDATMAYYLKPLTYNSQVAGFLIRSYPSNWTVLDAQTKKVLGSFTDGEILVPKTNTPDLRKSVKLVQSSFDERAIRARAGL</sequence>
<reference evidence="3" key="1">
    <citation type="submission" date="2021-01" db="EMBL/GenBank/DDBJ databases">
        <authorList>
            <person name="Corre E."/>
            <person name="Pelletier E."/>
            <person name="Niang G."/>
            <person name="Scheremetjew M."/>
            <person name="Finn R."/>
            <person name="Kale V."/>
            <person name="Holt S."/>
            <person name="Cochrane G."/>
            <person name="Meng A."/>
            <person name="Brown T."/>
            <person name="Cohen L."/>
        </authorList>
    </citation>
    <scope>NUCLEOTIDE SEQUENCE</scope>
    <source>
        <strain evidence="3">308</strain>
    </source>
</reference>
<evidence type="ECO:0000313" key="3">
    <source>
        <dbReference type="EMBL" id="CAD8899377.1"/>
    </source>
</evidence>
<dbReference type="InterPro" id="IPR018962">
    <property type="entry name" value="DUF1995"/>
</dbReference>
<protein>
    <recommendedName>
        <fullName evidence="2">DUF1995 domain-containing protein</fullName>
    </recommendedName>
</protein>
<accession>A0A7S1BVP8</accession>
<dbReference type="Pfam" id="PF09353">
    <property type="entry name" value="DUF1995"/>
    <property type="match status" value="1"/>
</dbReference>
<proteinExistence type="predicted"/>
<evidence type="ECO:0000259" key="2">
    <source>
        <dbReference type="Pfam" id="PF09353"/>
    </source>
</evidence>